<evidence type="ECO:0000256" key="10">
    <source>
        <dbReference type="ARBA" id="ARBA00048493"/>
    </source>
</evidence>
<dbReference type="InterPro" id="IPR050065">
    <property type="entry name" value="GlmU-like"/>
</dbReference>
<keyword evidence="8" id="KW-0012">Acyltransferase</keyword>
<evidence type="ECO:0000256" key="2">
    <source>
        <dbReference type="ARBA" id="ARBA00005208"/>
    </source>
</evidence>
<gene>
    <name evidence="12" type="ORF">A3H78_01825</name>
</gene>
<organism evidence="12 13">
    <name type="scientific">Candidatus Roizmanbacteria bacterium RIFCSPLOWO2_02_FULL_36_11</name>
    <dbReference type="NCBI Taxonomy" id="1802071"/>
    <lineage>
        <taxon>Bacteria</taxon>
        <taxon>Candidatus Roizmaniibacteriota</taxon>
    </lineage>
</organism>
<dbReference type="InterPro" id="IPR029044">
    <property type="entry name" value="Nucleotide-diphossugar_trans"/>
</dbReference>
<dbReference type="SUPFAM" id="SSF51161">
    <property type="entry name" value="Trimeric LpxA-like enzymes"/>
    <property type="match status" value="1"/>
</dbReference>
<evidence type="ECO:0000313" key="13">
    <source>
        <dbReference type="Proteomes" id="UP000177418"/>
    </source>
</evidence>
<dbReference type="GO" id="GO:0003977">
    <property type="term" value="F:UDP-N-acetylglucosamine diphosphorylase activity"/>
    <property type="evidence" value="ECO:0007669"/>
    <property type="project" value="UniProtKB-EC"/>
</dbReference>
<keyword evidence="6" id="KW-0548">Nucleotidyltransferase</keyword>
<dbReference type="InterPro" id="IPR011004">
    <property type="entry name" value="Trimer_LpxA-like_sf"/>
</dbReference>
<evidence type="ECO:0000256" key="5">
    <source>
        <dbReference type="ARBA" id="ARBA00022679"/>
    </source>
</evidence>
<dbReference type="InterPro" id="IPR001451">
    <property type="entry name" value="Hexapep"/>
</dbReference>
<evidence type="ECO:0000313" key="12">
    <source>
        <dbReference type="EMBL" id="OGK54604.1"/>
    </source>
</evidence>
<dbReference type="SUPFAM" id="SSF53448">
    <property type="entry name" value="Nucleotide-diphospho-sugar transferases"/>
    <property type="match status" value="1"/>
</dbReference>
<sequence length="401" mass="44595">MFNSLLILSGGSSTRFWPLTDKNLTPYLGLTLLEYQLSTFQKIAQQIIIVTNKSNKSVIEQIVNGTDIQVKLVEQVGNGQGEAILSAKKYLHGKTLIINANDIFNQNIVSILSRKLELSDCDGVITTRIVSDYFPGGYVICQDDNVTEIIEKPEKNHVPSERIKLVVDGYRDISEFIQILESTQPIKDDQYEQSISKYIKLGKKITYEDYSEDWIAIKYPWDVIAAMQFFLSKIKDTKKNSVKIAGSAEIQGRVYFDEGVVVHPFATIVGPCYIGKNTIIGSYSMIRESNIGRDSLIGGYSEVTRSYLGNHVYLHRNYVGDSVLENNILMGADAVIANYRFDEQLISSRVRGEYISTGRSKFGAVIGSNVKIGVNSSIMPGVKIAPSSVVSPQSLIKTDIS</sequence>
<evidence type="ECO:0000256" key="4">
    <source>
        <dbReference type="ARBA" id="ARBA00007947"/>
    </source>
</evidence>
<dbReference type="AlphaFoldDB" id="A0A1F7JG71"/>
<comment type="pathway">
    <text evidence="2">Nucleotide-sugar biosynthesis; UDP-N-acetyl-alpha-D-glucosamine biosynthesis; UDP-N-acetyl-alpha-D-glucosamine from N-acetyl-alpha-D-glucosamine 1-phosphate: step 1/1.</text>
</comment>
<comment type="catalytic activity">
    <reaction evidence="9">
        <text>alpha-D-glucosamine 1-phosphate + acetyl-CoA = N-acetyl-alpha-D-glucosamine 1-phosphate + CoA + H(+)</text>
        <dbReference type="Rhea" id="RHEA:13725"/>
        <dbReference type="ChEBI" id="CHEBI:15378"/>
        <dbReference type="ChEBI" id="CHEBI:57287"/>
        <dbReference type="ChEBI" id="CHEBI:57288"/>
        <dbReference type="ChEBI" id="CHEBI:57776"/>
        <dbReference type="ChEBI" id="CHEBI:58516"/>
        <dbReference type="EC" id="2.3.1.157"/>
    </reaction>
</comment>
<dbReference type="Pfam" id="PF00132">
    <property type="entry name" value="Hexapep"/>
    <property type="match status" value="2"/>
</dbReference>
<comment type="similarity">
    <text evidence="3">In the C-terminal section; belongs to the transferase hexapeptide repeat family.</text>
</comment>
<name>A0A1F7JG71_9BACT</name>
<comment type="catalytic activity">
    <reaction evidence="10">
        <text>N-acetyl-alpha-D-glucosamine 1-phosphate + UTP + H(+) = UDP-N-acetyl-alpha-D-glucosamine + diphosphate</text>
        <dbReference type="Rhea" id="RHEA:13509"/>
        <dbReference type="ChEBI" id="CHEBI:15378"/>
        <dbReference type="ChEBI" id="CHEBI:33019"/>
        <dbReference type="ChEBI" id="CHEBI:46398"/>
        <dbReference type="ChEBI" id="CHEBI:57705"/>
        <dbReference type="ChEBI" id="CHEBI:57776"/>
        <dbReference type="EC" id="2.7.7.23"/>
    </reaction>
</comment>
<accession>A0A1F7JG71</accession>
<comment type="similarity">
    <text evidence="4">In the N-terminal section; belongs to the N-acetylglucosamine-1-phosphate uridyltransferase family.</text>
</comment>
<evidence type="ECO:0000256" key="8">
    <source>
        <dbReference type="ARBA" id="ARBA00023315"/>
    </source>
</evidence>
<keyword evidence="5" id="KW-0808">Transferase</keyword>
<proteinExistence type="inferred from homology"/>
<feature type="domain" description="Nucleotidyl transferase" evidence="11">
    <location>
        <begin position="6"/>
        <end position="169"/>
    </location>
</feature>
<dbReference type="PANTHER" id="PTHR43584:SF8">
    <property type="entry name" value="N-ACETYLMURAMATE ALPHA-1-PHOSPHATE URIDYLYLTRANSFERASE"/>
    <property type="match status" value="1"/>
</dbReference>
<comment type="caution">
    <text evidence="12">The sequence shown here is derived from an EMBL/GenBank/DDBJ whole genome shotgun (WGS) entry which is preliminary data.</text>
</comment>
<dbReference type="Gene3D" id="2.160.10.10">
    <property type="entry name" value="Hexapeptide repeat proteins"/>
    <property type="match status" value="1"/>
</dbReference>
<evidence type="ECO:0000256" key="1">
    <source>
        <dbReference type="ARBA" id="ARBA00005166"/>
    </source>
</evidence>
<dbReference type="Pfam" id="PF00483">
    <property type="entry name" value="NTP_transferase"/>
    <property type="match status" value="1"/>
</dbReference>
<comment type="pathway">
    <text evidence="1">Nucleotide-sugar biosynthesis; UDP-N-acetyl-alpha-D-glucosamine biosynthesis; N-acetyl-alpha-D-glucosamine 1-phosphate from alpha-D-glucosamine 6-phosphate (route II): step 2/2.</text>
</comment>
<dbReference type="Proteomes" id="UP000177418">
    <property type="component" value="Unassembled WGS sequence"/>
</dbReference>
<dbReference type="Gene3D" id="3.90.550.10">
    <property type="entry name" value="Spore Coat Polysaccharide Biosynthesis Protein SpsA, Chain A"/>
    <property type="match status" value="1"/>
</dbReference>
<dbReference type="GO" id="GO:0019134">
    <property type="term" value="F:glucosamine-1-phosphate N-acetyltransferase activity"/>
    <property type="evidence" value="ECO:0007669"/>
    <property type="project" value="UniProtKB-EC"/>
</dbReference>
<evidence type="ECO:0000256" key="9">
    <source>
        <dbReference type="ARBA" id="ARBA00048247"/>
    </source>
</evidence>
<evidence type="ECO:0000256" key="3">
    <source>
        <dbReference type="ARBA" id="ARBA00007707"/>
    </source>
</evidence>
<evidence type="ECO:0000256" key="7">
    <source>
        <dbReference type="ARBA" id="ARBA00023268"/>
    </source>
</evidence>
<evidence type="ECO:0000256" key="6">
    <source>
        <dbReference type="ARBA" id="ARBA00022695"/>
    </source>
</evidence>
<dbReference type="EMBL" id="MGAV01000014">
    <property type="protein sequence ID" value="OGK54604.1"/>
    <property type="molecule type" value="Genomic_DNA"/>
</dbReference>
<dbReference type="PANTHER" id="PTHR43584">
    <property type="entry name" value="NUCLEOTIDYL TRANSFERASE"/>
    <property type="match status" value="1"/>
</dbReference>
<reference evidence="12 13" key="1">
    <citation type="journal article" date="2016" name="Nat. Commun.">
        <title>Thousands of microbial genomes shed light on interconnected biogeochemical processes in an aquifer system.</title>
        <authorList>
            <person name="Anantharaman K."/>
            <person name="Brown C.T."/>
            <person name="Hug L.A."/>
            <person name="Sharon I."/>
            <person name="Castelle C.J."/>
            <person name="Probst A.J."/>
            <person name="Thomas B.C."/>
            <person name="Singh A."/>
            <person name="Wilkins M.J."/>
            <person name="Karaoz U."/>
            <person name="Brodie E.L."/>
            <person name="Williams K.H."/>
            <person name="Hubbard S.S."/>
            <person name="Banfield J.F."/>
        </authorList>
    </citation>
    <scope>NUCLEOTIDE SEQUENCE [LARGE SCALE GENOMIC DNA]</scope>
</reference>
<evidence type="ECO:0000259" key="11">
    <source>
        <dbReference type="Pfam" id="PF00483"/>
    </source>
</evidence>
<dbReference type="InterPro" id="IPR005835">
    <property type="entry name" value="NTP_transferase_dom"/>
</dbReference>
<protein>
    <recommendedName>
        <fullName evidence="11">Nucleotidyl transferase domain-containing protein</fullName>
    </recommendedName>
</protein>
<keyword evidence="7" id="KW-0511">Multifunctional enzyme</keyword>